<keyword evidence="1" id="KW-0812">Transmembrane</keyword>
<feature type="transmembrane region" description="Helical" evidence="1">
    <location>
        <begin position="114"/>
        <end position="143"/>
    </location>
</feature>
<keyword evidence="3" id="KW-1185">Reference proteome</keyword>
<sequence length="262" mass="29448">MPAVAPSAGFSFERIGQLLYWHFTEQKRLWLYAALLVAGLVAVFVLVFFLFSDDLRIVVNQATAATEGQSLGVTLSFYMIAGLYFSSRIFRNLHNPDSGWQYLMLPASKSEKFAAAWLFTGPLYTIAAFSYLWILKTILMLIVSLTTSETMSIPALVSGTEVSLLKSYFFWQTFFLWGSVYFRSQHFLKSANTAVAAGLTLFGIVISGWMLSGNSFIGFFTFMGDFRESTRLVLIWQLIQLSIAALMLWLGYTALKKSGLRP</sequence>
<dbReference type="Proteomes" id="UP000254808">
    <property type="component" value="Chromosome"/>
</dbReference>
<dbReference type="EMBL" id="CP027806">
    <property type="protein sequence ID" value="AXJ01796.1"/>
    <property type="molecule type" value="Genomic_DNA"/>
</dbReference>
<gene>
    <name evidence="2" type="ORF">CYPRO_2554</name>
</gene>
<evidence type="ECO:0000256" key="1">
    <source>
        <dbReference type="SAM" id="Phobius"/>
    </source>
</evidence>
<evidence type="ECO:0008006" key="4">
    <source>
        <dbReference type="Google" id="ProtNLM"/>
    </source>
</evidence>
<evidence type="ECO:0000313" key="3">
    <source>
        <dbReference type="Proteomes" id="UP000254808"/>
    </source>
</evidence>
<dbReference type="KEGG" id="cprv:CYPRO_2554"/>
<feature type="transmembrane region" description="Helical" evidence="1">
    <location>
        <begin position="194"/>
        <end position="222"/>
    </location>
</feature>
<keyword evidence="1" id="KW-0472">Membrane</keyword>
<protein>
    <recommendedName>
        <fullName evidence="4">ABC-2 family transporter protein</fullName>
    </recommendedName>
</protein>
<feature type="transmembrane region" description="Helical" evidence="1">
    <location>
        <begin position="71"/>
        <end position="93"/>
    </location>
</feature>
<name>A0A345UMU4_9BACT</name>
<evidence type="ECO:0000313" key="2">
    <source>
        <dbReference type="EMBL" id="AXJ01796.1"/>
    </source>
</evidence>
<proteinExistence type="predicted"/>
<feature type="transmembrane region" description="Helical" evidence="1">
    <location>
        <begin position="29"/>
        <end position="51"/>
    </location>
</feature>
<accession>A0A345UMU4</accession>
<feature type="transmembrane region" description="Helical" evidence="1">
    <location>
        <begin position="234"/>
        <end position="255"/>
    </location>
</feature>
<reference evidence="2 3" key="1">
    <citation type="submission" date="2018-03" db="EMBL/GenBank/DDBJ databases">
        <title>Phenotypic and genomic properties of Cyclonatronum proteinivorum gen. nov., sp. nov., a haloalkaliphilic bacteroidete from soda lakes possessing Na+-translocating rhodopsin.</title>
        <authorList>
            <person name="Toshchakov S.V."/>
            <person name="Korzhenkov A."/>
            <person name="Samarov N.I."/>
            <person name="Kublanov I.V."/>
            <person name="Muntyan M.S."/>
            <person name="Sorokin D.Y."/>
        </authorList>
    </citation>
    <scope>NUCLEOTIDE SEQUENCE [LARGE SCALE GENOMIC DNA]</scope>
    <source>
        <strain evidence="2 3">Omega</strain>
    </source>
</reference>
<keyword evidence="1" id="KW-1133">Transmembrane helix</keyword>
<dbReference type="AlphaFoldDB" id="A0A345UMU4"/>
<organism evidence="2 3">
    <name type="scientific">Cyclonatronum proteinivorum</name>
    <dbReference type="NCBI Taxonomy" id="1457365"/>
    <lineage>
        <taxon>Bacteria</taxon>
        <taxon>Pseudomonadati</taxon>
        <taxon>Balneolota</taxon>
        <taxon>Balneolia</taxon>
        <taxon>Balneolales</taxon>
        <taxon>Cyclonatronaceae</taxon>
        <taxon>Cyclonatronum</taxon>
    </lineage>
</organism>